<dbReference type="Gene3D" id="3.30.70.330">
    <property type="match status" value="1"/>
</dbReference>
<evidence type="ECO:0000256" key="1">
    <source>
        <dbReference type="PROSITE-ProRule" id="PRU00176"/>
    </source>
</evidence>
<feature type="compositionally biased region" description="Basic and acidic residues" evidence="2">
    <location>
        <begin position="117"/>
        <end position="127"/>
    </location>
</feature>
<dbReference type="GO" id="GO:0003723">
    <property type="term" value="F:RNA binding"/>
    <property type="evidence" value="ECO:0007669"/>
    <property type="project" value="UniProtKB-UniRule"/>
</dbReference>
<dbReference type="SUPFAM" id="SSF54928">
    <property type="entry name" value="RNA-binding domain, RBD"/>
    <property type="match status" value="1"/>
</dbReference>
<gene>
    <name evidence="4" type="ORF">TWF694_011720</name>
</gene>
<evidence type="ECO:0000313" key="5">
    <source>
        <dbReference type="Proteomes" id="UP001365542"/>
    </source>
</evidence>
<protein>
    <recommendedName>
        <fullName evidence="3">RRM domain-containing protein</fullName>
    </recommendedName>
</protein>
<organism evidence="4 5">
    <name type="scientific">Orbilia ellipsospora</name>
    <dbReference type="NCBI Taxonomy" id="2528407"/>
    <lineage>
        <taxon>Eukaryota</taxon>
        <taxon>Fungi</taxon>
        <taxon>Dikarya</taxon>
        <taxon>Ascomycota</taxon>
        <taxon>Pezizomycotina</taxon>
        <taxon>Orbiliomycetes</taxon>
        <taxon>Orbiliales</taxon>
        <taxon>Orbiliaceae</taxon>
        <taxon>Orbilia</taxon>
    </lineage>
</organism>
<dbReference type="InterPro" id="IPR035979">
    <property type="entry name" value="RBD_domain_sf"/>
</dbReference>
<dbReference type="InterPro" id="IPR012677">
    <property type="entry name" value="Nucleotide-bd_a/b_plait_sf"/>
</dbReference>
<accession>A0AAV9X6G4</accession>
<dbReference type="PANTHER" id="PTHR48037:SF1">
    <property type="entry name" value="RRM DOMAIN-CONTAINING PROTEIN"/>
    <property type="match status" value="1"/>
</dbReference>
<dbReference type="PROSITE" id="PS50102">
    <property type="entry name" value="RRM"/>
    <property type="match status" value="1"/>
</dbReference>
<dbReference type="PANTHER" id="PTHR48037">
    <property type="entry name" value="ATPASE E1"/>
    <property type="match status" value="1"/>
</dbReference>
<feature type="region of interest" description="Disordered" evidence="2">
    <location>
        <begin position="117"/>
        <end position="156"/>
    </location>
</feature>
<keyword evidence="1" id="KW-0694">RNA-binding</keyword>
<comment type="caution">
    <text evidence="4">The sequence shown here is derived from an EMBL/GenBank/DDBJ whole genome shotgun (WGS) entry which is preliminary data.</text>
</comment>
<dbReference type="EMBL" id="JAVHJO010000009">
    <property type="protein sequence ID" value="KAK6537538.1"/>
    <property type="molecule type" value="Genomic_DNA"/>
</dbReference>
<feature type="domain" description="RRM" evidence="3">
    <location>
        <begin position="9"/>
        <end position="87"/>
    </location>
</feature>
<keyword evidence="5" id="KW-1185">Reference proteome</keyword>
<dbReference type="AlphaFoldDB" id="A0AAV9X6G4"/>
<reference evidence="4 5" key="1">
    <citation type="submission" date="2019-10" db="EMBL/GenBank/DDBJ databases">
        <authorList>
            <person name="Palmer J.M."/>
        </authorList>
    </citation>
    <scope>NUCLEOTIDE SEQUENCE [LARGE SCALE GENOMIC DNA]</scope>
    <source>
        <strain evidence="4 5">TWF694</strain>
    </source>
</reference>
<dbReference type="Proteomes" id="UP001365542">
    <property type="component" value="Unassembled WGS sequence"/>
</dbReference>
<name>A0AAV9X6G4_9PEZI</name>
<dbReference type="SMART" id="SM00360">
    <property type="entry name" value="RRM"/>
    <property type="match status" value="1"/>
</dbReference>
<evidence type="ECO:0000259" key="3">
    <source>
        <dbReference type="PROSITE" id="PS50102"/>
    </source>
</evidence>
<evidence type="ECO:0000256" key="2">
    <source>
        <dbReference type="SAM" id="MobiDB-lite"/>
    </source>
</evidence>
<dbReference type="InterPro" id="IPR000504">
    <property type="entry name" value="RRM_dom"/>
</dbReference>
<sequence>MSDETRVKSTIYVTGLDPATTGDTLYSFFLPFGEIVDVHLPTDKSTAQAKGFAYVEFSIPEDAAAAIDNFDQAELYGKVIKVSQAKNLGGRDGTAGRTEGLGSKVAVWEQEGWLKKHEVDEEDKKAVEQAAAAKGSGPDPMEGLEGLDVAGPKPKS</sequence>
<evidence type="ECO:0000313" key="4">
    <source>
        <dbReference type="EMBL" id="KAK6537538.1"/>
    </source>
</evidence>
<dbReference type="Pfam" id="PF00076">
    <property type="entry name" value="RRM_1"/>
    <property type="match status" value="1"/>
</dbReference>
<proteinExistence type="predicted"/>